<reference evidence="1" key="1">
    <citation type="submission" date="2020-03" db="EMBL/GenBank/DDBJ databases">
        <title>Identification of Novel Circular Rep-Encoding ssDNA Molecules, Viruses, and Circular Molecules in four Penguin Species in South Georgia and the Antarctic.</title>
        <authorList>
            <person name="Levy H."/>
            <person name="Djurhuus A."/>
            <person name="Black C.E."/>
            <person name="Harding C."/>
            <person name="Suazo C."/>
            <person name="Kraberger S."/>
            <person name="Schmidlin K."/>
            <person name="Fontenele R.S."/>
            <person name="Hart T."/>
            <person name="Smith A.L."/>
            <person name="Varsani A."/>
        </authorList>
    </citation>
    <scope>NUCLEOTIDE SEQUENCE</scope>
    <source>
        <strain evidence="1">Antarctic/3_II_CPBAILsw005Ad</strain>
    </source>
</reference>
<name>A0A7G7LKE6_PYGAN</name>
<organism evidence="1">
    <name type="scientific">Pygoscelis antarcticus</name>
    <name type="common">Chinstrap penguin</name>
    <dbReference type="NCBI Taxonomy" id="79643"/>
    <lineage>
        <taxon>Eukaryota</taxon>
        <taxon>Metazoa</taxon>
        <taxon>Chordata</taxon>
        <taxon>Craniata</taxon>
        <taxon>Vertebrata</taxon>
        <taxon>Euteleostomi</taxon>
        <taxon>Archelosauria</taxon>
        <taxon>Archosauria</taxon>
        <taxon>Dinosauria</taxon>
        <taxon>Saurischia</taxon>
        <taxon>Theropoda</taxon>
        <taxon>Coelurosauria</taxon>
        <taxon>Aves</taxon>
        <taxon>Neognathae</taxon>
        <taxon>Neoaves</taxon>
        <taxon>Aequornithes</taxon>
        <taxon>Sphenisciformes</taxon>
        <taxon>Spheniscidae</taxon>
        <taxon>Pygoscelis</taxon>
    </lineage>
</organism>
<protein>
    <submittedName>
        <fullName evidence="1">Capsid protein</fullName>
    </submittedName>
</protein>
<proteinExistence type="predicted"/>
<sequence>MPSKTNCINKRMKIAIPMNKRGLNKTEKIQTKSMIKSAIKAEHTLKYFDSNSTGGSPAIAPQITTVGNNKEVSVVAFSSTTEFDNVGAAVKFGPQDYVPLNLAKPFKENNADESLNAQALNGQYIIPKRATTTFSMERVRYAISNSANSAVDVQMAHSLPIYYRIIKVGIKAQQGNAIVIDPNLDIMLDSNGQPYGPNSDDFNRLNMRMSPINTKKYTKLMDMTGTIAQNNIITPLYNENAGVGEEWTDIVSQKSGASLKHFTIPFMLSARKGGKLFYDQPQQAGTGPSTFTSGGKRELLLCFFTYENGHELLGGIGQPKAPLGADIQIKFKSTSAFVDAQ</sequence>
<accession>A0A7G7LKE6</accession>
<dbReference type="AlphaFoldDB" id="A0A7G7LKE6"/>
<evidence type="ECO:0000313" key="1">
    <source>
        <dbReference type="EMBL" id="QNG40963.1"/>
    </source>
</evidence>
<dbReference type="EMBL" id="MT196225">
    <property type="protein sequence ID" value="QNG40963.1"/>
    <property type="molecule type" value="Genomic_DNA"/>
</dbReference>